<dbReference type="NCBIfam" id="TIGR00730">
    <property type="entry name" value="Rossman fold protein, TIGR00730 family"/>
    <property type="match status" value="1"/>
</dbReference>
<proteinExistence type="inferred from homology"/>
<dbReference type="InterPro" id="IPR005269">
    <property type="entry name" value="LOG"/>
</dbReference>
<dbReference type="RefSeq" id="WP_224193832.1">
    <property type="nucleotide sequence ID" value="NZ_JAIRAU010000028.1"/>
</dbReference>
<dbReference type="PANTHER" id="PTHR31223:SF70">
    <property type="entry name" value="LOG FAMILY PROTEIN YJL055W"/>
    <property type="match status" value="1"/>
</dbReference>
<comment type="caution">
    <text evidence="4">The sequence shown here is derived from an EMBL/GenBank/DDBJ whole genome shotgun (WGS) entry which is preliminary data.</text>
</comment>
<accession>A0ABS7TV34</accession>
<evidence type="ECO:0000256" key="1">
    <source>
        <dbReference type="ARBA" id="ARBA00000274"/>
    </source>
</evidence>
<comment type="catalytic activity">
    <reaction evidence="1">
        <text>AMP + H2O = D-ribose 5-phosphate + adenine</text>
        <dbReference type="Rhea" id="RHEA:20129"/>
        <dbReference type="ChEBI" id="CHEBI:15377"/>
        <dbReference type="ChEBI" id="CHEBI:16708"/>
        <dbReference type="ChEBI" id="CHEBI:78346"/>
        <dbReference type="ChEBI" id="CHEBI:456215"/>
        <dbReference type="EC" id="3.2.2.4"/>
    </reaction>
</comment>
<sequence length="196" mass="21433">MRTFRRICIYCGSNKGLDPHYAEVARAVGEHLARSNIGVVYGGGKVGLMGEIADAALRAGGQVFGVIPEKLRDVEVGHDGLTELFVVDSMHARKMMMAQLSDAFIALPGGFGTLEELFEATTWLQLSYHRKPVGLLNAGGYYDHLLAFLDHAAQQGLVRPEHRPLMLSAPDIVALLEMMAVVEIPHFYLGHAPPRL</sequence>
<evidence type="ECO:0000313" key="4">
    <source>
        <dbReference type="EMBL" id="MBZ5712071.1"/>
    </source>
</evidence>
<dbReference type="PANTHER" id="PTHR31223">
    <property type="entry name" value="LOG FAMILY PROTEIN YJL055W"/>
    <property type="match status" value="1"/>
</dbReference>
<gene>
    <name evidence="4" type="ORF">K7C98_22740</name>
</gene>
<protein>
    <recommendedName>
        <fullName evidence="3">Cytokinin riboside 5'-monophosphate phosphoribohydrolase</fullName>
        <ecNumber evidence="3">3.2.2.n1</ecNumber>
    </recommendedName>
</protein>
<dbReference type="Pfam" id="PF03641">
    <property type="entry name" value="Lysine_decarbox"/>
    <property type="match status" value="1"/>
</dbReference>
<dbReference type="InterPro" id="IPR031100">
    <property type="entry name" value="LOG_fam"/>
</dbReference>
<dbReference type="SUPFAM" id="SSF102405">
    <property type="entry name" value="MCP/YpsA-like"/>
    <property type="match status" value="1"/>
</dbReference>
<dbReference type="EMBL" id="JAIRAU010000028">
    <property type="protein sequence ID" value="MBZ5712071.1"/>
    <property type="molecule type" value="Genomic_DNA"/>
</dbReference>
<keyword evidence="5" id="KW-1185">Reference proteome</keyword>
<evidence type="ECO:0000256" key="3">
    <source>
        <dbReference type="RuleBase" id="RU363015"/>
    </source>
</evidence>
<name>A0ABS7TV34_9BACT</name>
<organism evidence="4 5">
    <name type="scientific">Nannocystis pusilla</name>
    <dbReference type="NCBI Taxonomy" id="889268"/>
    <lineage>
        <taxon>Bacteria</taxon>
        <taxon>Pseudomonadati</taxon>
        <taxon>Myxococcota</taxon>
        <taxon>Polyangia</taxon>
        <taxon>Nannocystales</taxon>
        <taxon>Nannocystaceae</taxon>
        <taxon>Nannocystis</taxon>
    </lineage>
</organism>
<evidence type="ECO:0000256" key="2">
    <source>
        <dbReference type="ARBA" id="ARBA00006763"/>
    </source>
</evidence>
<keyword evidence="3" id="KW-0203">Cytokinin biosynthesis</keyword>
<dbReference type="Proteomes" id="UP001139031">
    <property type="component" value="Unassembled WGS sequence"/>
</dbReference>
<dbReference type="EC" id="3.2.2.n1" evidence="3"/>
<comment type="similarity">
    <text evidence="2 3">Belongs to the LOG family.</text>
</comment>
<reference evidence="4" key="1">
    <citation type="submission" date="2021-08" db="EMBL/GenBank/DDBJ databases">
        <authorList>
            <person name="Stevens D.C."/>
        </authorList>
    </citation>
    <scope>NUCLEOTIDE SEQUENCE</scope>
    <source>
        <strain evidence="4">DSM 53165</strain>
    </source>
</reference>
<dbReference type="Gene3D" id="3.40.50.450">
    <property type="match status" value="1"/>
</dbReference>
<keyword evidence="3" id="KW-0378">Hydrolase</keyword>
<evidence type="ECO:0000313" key="5">
    <source>
        <dbReference type="Proteomes" id="UP001139031"/>
    </source>
</evidence>